<evidence type="ECO:0000313" key="4">
    <source>
        <dbReference type="EMBL" id="EMZ25865.1"/>
    </source>
</evidence>
<feature type="region of interest" description="Disordered" evidence="2">
    <location>
        <begin position="83"/>
        <end position="108"/>
    </location>
</feature>
<sequence>MKEIDYGRIGMRIRQVRKSKGWSQDMLAKKCGISMSFLGHIERGTRIMSLDTFVRICTELEAGSDELLWGVPHPSDAVLDLWNPKEQHTGDDPDAAPDEKSDKKSAAKDSYSMYVRIMKSVAEIMSEA</sequence>
<dbReference type="InterPro" id="IPR010982">
    <property type="entry name" value="Lambda_DNA-bd_dom_sf"/>
</dbReference>
<feature type="compositionally biased region" description="Basic and acidic residues" evidence="2">
    <location>
        <begin position="83"/>
        <end position="107"/>
    </location>
</feature>
<dbReference type="PATRIC" id="fig|1235802.3.peg.2868"/>
<dbReference type="SUPFAM" id="SSF47413">
    <property type="entry name" value="lambda repressor-like DNA-binding domains"/>
    <property type="match status" value="1"/>
</dbReference>
<accession>N2AHZ4</accession>
<dbReference type="HOGENOM" id="CLU_066192_17_6_9"/>
<dbReference type="OrthoDB" id="9805605at2"/>
<dbReference type="InterPro" id="IPR050807">
    <property type="entry name" value="TransReg_Diox_bact_type"/>
</dbReference>
<evidence type="ECO:0000256" key="1">
    <source>
        <dbReference type="ARBA" id="ARBA00023125"/>
    </source>
</evidence>
<comment type="caution">
    <text evidence="4">The sequence shown here is derived from an EMBL/GenBank/DDBJ whole genome shotgun (WGS) entry which is preliminary data.</text>
</comment>
<keyword evidence="1" id="KW-0238">DNA-binding</keyword>
<keyword evidence="5" id="KW-1185">Reference proteome</keyword>
<dbReference type="CDD" id="cd00093">
    <property type="entry name" value="HTH_XRE"/>
    <property type="match status" value="1"/>
</dbReference>
<dbReference type="SMART" id="SM00530">
    <property type="entry name" value="HTH_XRE"/>
    <property type="match status" value="1"/>
</dbReference>
<reference evidence="4 5" key="1">
    <citation type="journal article" date="2014" name="Genome Announc.">
        <title>Draft genome sequences of the altered schaedler flora, a defined bacterial community from gnotobiotic mice.</title>
        <authorList>
            <person name="Wannemuehler M.J."/>
            <person name="Overstreet A.M."/>
            <person name="Ward D.V."/>
            <person name="Phillips G.J."/>
        </authorList>
    </citation>
    <scope>NUCLEOTIDE SEQUENCE [LARGE SCALE GENOMIC DNA]</scope>
    <source>
        <strain evidence="4 5">ASF492</strain>
    </source>
</reference>
<protein>
    <recommendedName>
        <fullName evidence="3">HTH cro/C1-type domain-containing protein</fullName>
    </recommendedName>
</protein>
<dbReference type="eggNOG" id="COG1396">
    <property type="taxonomic scope" value="Bacteria"/>
</dbReference>
<evidence type="ECO:0000313" key="5">
    <source>
        <dbReference type="Proteomes" id="UP000012589"/>
    </source>
</evidence>
<dbReference type="PROSITE" id="PS50943">
    <property type="entry name" value="HTH_CROC1"/>
    <property type="match status" value="1"/>
</dbReference>
<dbReference type="STRING" id="1235802.C823_02716"/>
<evidence type="ECO:0000256" key="2">
    <source>
        <dbReference type="SAM" id="MobiDB-lite"/>
    </source>
</evidence>
<dbReference type="InterPro" id="IPR001387">
    <property type="entry name" value="Cro/C1-type_HTH"/>
</dbReference>
<dbReference type="Gene3D" id="1.10.260.40">
    <property type="entry name" value="lambda repressor-like DNA-binding domains"/>
    <property type="match status" value="1"/>
</dbReference>
<dbReference type="GO" id="GO:0005829">
    <property type="term" value="C:cytosol"/>
    <property type="evidence" value="ECO:0007669"/>
    <property type="project" value="TreeGrafter"/>
</dbReference>
<evidence type="ECO:0000259" key="3">
    <source>
        <dbReference type="PROSITE" id="PS50943"/>
    </source>
</evidence>
<organism evidence="4 5">
    <name type="scientific">Eubacterium plexicaudatum ASF492</name>
    <dbReference type="NCBI Taxonomy" id="1235802"/>
    <lineage>
        <taxon>Bacteria</taxon>
        <taxon>Bacillati</taxon>
        <taxon>Bacillota</taxon>
        <taxon>Clostridia</taxon>
        <taxon>Eubacteriales</taxon>
        <taxon>Eubacteriaceae</taxon>
        <taxon>Eubacterium</taxon>
    </lineage>
</organism>
<dbReference type="Pfam" id="PF01381">
    <property type="entry name" value="HTH_3"/>
    <property type="match status" value="1"/>
</dbReference>
<gene>
    <name evidence="4" type="ORF">C823_02716</name>
</gene>
<dbReference type="PANTHER" id="PTHR46797">
    <property type="entry name" value="HTH-TYPE TRANSCRIPTIONAL REGULATOR"/>
    <property type="match status" value="1"/>
</dbReference>
<dbReference type="GO" id="GO:0003677">
    <property type="term" value="F:DNA binding"/>
    <property type="evidence" value="ECO:0007669"/>
    <property type="project" value="UniProtKB-KW"/>
</dbReference>
<name>N2AHZ4_9FIRM</name>
<dbReference type="PANTHER" id="PTHR46797:SF1">
    <property type="entry name" value="METHYLPHOSPHONATE SYNTHASE"/>
    <property type="match status" value="1"/>
</dbReference>
<dbReference type="GO" id="GO:0003700">
    <property type="term" value="F:DNA-binding transcription factor activity"/>
    <property type="evidence" value="ECO:0007669"/>
    <property type="project" value="TreeGrafter"/>
</dbReference>
<dbReference type="Proteomes" id="UP000012589">
    <property type="component" value="Unassembled WGS sequence"/>
</dbReference>
<dbReference type="EMBL" id="AQFT01000086">
    <property type="protein sequence ID" value="EMZ25865.1"/>
    <property type="molecule type" value="Genomic_DNA"/>
</dbReference>
<dbReference type="AlphaFoldDB" id="N2AHZ4"/>
<feature type="domain" description="HTH cro/C1-type" evidence="3">
    <location>
        <begin position="13"/>
        <end position="67"/>
    </location>
</feature>
<proteinExistence type="predicted"/>